<dbReference type="GO" id="GO:0008381">
    <property type="term" value="F:mechanosensitive monoatomic ion channel activity"/>
    <property type="evidence" value="ECO:0007669"/>
    <property type="project" value="InterPro"/>
</dbReference>
<dbReference type="EMBL" id="JACRTD010000002">
    <property type="protein sequence ID" value="MBC8584445.1"/>
    <property type="molecule type" value="Genomic_DNA"/>
</dbReference>
<evidence type="ECO:0000313" key="12">
    <source>
        <dbReference type="Proteomes" id="UP000623678"/>
    </source>
</evidence>
<evidence type="ECO:0000259" key="9">
    <source>
        <dbReference type="Pfam" id="PF21082"/>
    </source>
</evidence>
<keyword evidence="12" id="KW-1185">Reference proteome</keyword>
<dbReference type="Gene3D" id="2.30.30.60">
    <property type="match status" value="1"/>
</dbReference>
<evidence type="ECO:0000256" key="3">
    <source>
        <dbReference type="ARBA" id="ARBA00022475"/>
    </source>
</evidence>
<dbReference type="Pfam" id="PF05552">
    <property type="entry name" value="MS_channel_1st_1"/>
    <property type="match status" value="1"/>
</dbReference>
<accession>A0A926IGU0</accession>
<evidence type="ECO:0000259" key="8">
    <source>
        <dbReference type="Pfam" id="PF00924"/>
    </source>
</evidence>
<evidence type="ECO:0000256" key="1">
    <source>
        <dbReference type="ARBA" id="ARBA00004651"/>
    </source>
</evidence>
<dbReference type="InterPro" id="IPR049142">
    <property type="entry name" value="MS_channel_1st"/>
</dbReference>
<comment type="caution">
    <text evidence="11">The sequence shown here is derived from an EMBL/GenBank/DDBJ whole genome shotgun (WGS) entry which is preliminary data.</text>
</comment>
<dbReference type="Pfam" id="PF00924">
    <property type="entry name" value="MS_channel_2nd"/>
    <property type="match status" value="1"/>
</dbReference>
<feature type="domain" description="Mechanosensitive ion channel MscS C-terminal" evidence="9">
    <location>
        <begin position="208"/>
        <end position="288"/>
    </location>
</feature>
<evidence type="ECO:0000256" key="6">
    <source>
        <dbReference type="ARBA" id="ARBA00023136"/>
    </source>
</evidence>
<dbReference type="Proteomes" id="UP000623678">
    <property type="component" value="Unassembled WGS sequence"/>
</dbReference>
<organism evidence="11 12">
    <name type="scientific">Youxingia wuxianensis</name>
    <dbReference type="NCBI Taxonomy" id="2763678"/>
    <lineage>
        <taxon>Bacteria</taxon>
        <taxon>Bacillati</taxon>
        <taxon>Bacillota</taxon>
        <taxon>Clostridia</taxon>
        <taxon>Eubacteriales</taxon>
        <taxon>Oscillospiraceae</taxon>
        <taxon>Youxingia</taxon>
    </lineage>
</organism>
<dbReference type="InterPro" id="IPR045275">
    <property type="entry name" value="MscS_archaea/bacteria_type"/>
</dbReference>
<evidence type="ECO:0000313" key="11">
    <source>
        <dbReference type="EMBL" id="MBC8584445.1"/>
    </source>
</evidence>
<dbReference type="InterPro" id="IPR008910">
    <property type="entry name" value="MSC_TM_helix"/>
</dbReference>
<dbReference type="SUPFAM" id="SSF82689">
    <property type="entry name" value="Mechanosensitive channel protein MscS (YggB), C-terminal domain"/>
    <property type="match status" value="1"/>
</dbReference>
<proteinExistence type="inferred from homology"/>
<sequence>MDLTGDLSSQLGTPSVDAQEVSKILNDVSSMDAKTLWTSLKEFIVDYAPKLLVAFIALIIGIILIRLLMSFMRKTFTRSRLDPALHKFMLSMLRVALYIVLGITVVGLLGVPITSLITLLGVFGLAVSLAVKDSLSNLAGGISVLFTKPFSLGDYVSIGGNEGTIKEIRLNYTILKTYDNKQIHIPNGDVAKAQIVNFTGAPTRRLDLEFSIGYEDDMDQAKEVISNIVSKHPLALKDPEPVVRVIRHGDSAIVIGCRVWVNTPDYWNLNYDLLEEVKRQFDQKGITIPYNQMEVHITKNQE</sequence>
<comment type="similarity">
    <text evidence="2">Belongs to the MscS (TC 1.A.23) family.</text>
</comment>
<evidence type="ECO:0000256" key="2">
    <source>
        <dbReference type="ARBA" id="ARBA00008017"/>
    </source>
</evidence>
<feature type="domain" description="Mechanosensitive ion channel MscS" evidence="8">
    <location>
        <begin position="133"/>
        <end position="199"/>
    </location>
</feature>
<evidence type="ECO:0000256" key="5">
    <source>
        <dbReference type="ARBA" id="ARBA00022989"/>
    </source>
</evidence>
<dbReference type="SUPFAM" id="SSF82861">
    <property type="entry name" value="Mechanosensitive channel protein MscS (YggB), transmembrane region"/>
    <property type="match status" value="1"/>
</dbReference>
<dbReference type="InterPro" id="IPR006685">
    <property type="entry name" value="MscS_channel_2nd"/>
</dbReference>
<reference evidence="11" key="1">
    <citation type="submission" date="2020-08" db="EMBL/GenBank/DDBJ databases">
        <title>Genome public.</title>
        <authorList>
            <person name="Liu C."/>
            <person name="Sun Q."/>
        </authorList>
    </citation>
    <scope>NUCLEOTIDE SEQUENCE</scope>
    <source>
        <strain evidence="11">NSJ-64</strain>
    </source>
</reference>
<keyword evidence="4 7" id="KW-0812">Transmembrane</keyword>
<dbReference type="Pfam" id="PF21082">
    <property type="entry name" value="MS_channel_3rd"/>
    <property type="match status" value="1"/>
</dbReference>
<evidence type="ECO:0000259" key="10">
    <source>
        <dbReference type="Pfam" id="PF21088"/>
    </source>
</evidence>
<gene>
    <name evidence="11" type="ORF">H8705_02480</name>
</gene>
<evidence type="ECO:0000256" key="4">
    <source>
        <dbReference type="ARBA" id="ARBA00022692"/>
    </source>
</evidence>
<dbReference type="InterPro" id="IPR010920">
    <property type="entry name" value="LSM_dom_sf"/>
</dbReference>
<dbReference type="GO" id="GO:0005886">
    <property type="term" value="C:plasma membrane"/>
    <property type="evidence" value="ECO:0007669"/>
    <property type="project" value="UniProtKB-SubCell"/>
</dbReference>
<feature type="domain" description="Mechanosensitive ion channel transmembrane helices 2/3" evidence="10">
    <location>
        <begin position="92"/>
        <end position="132"/>
    </location>
</feature>
<keyword evidence="3" id="KW-1003">Cell membrane</keyword>
<name>A0A926IGU0_9FIRM</name>
<dbReference type="Gene3D" id="1.10.287.1260">
    <property type="match status" value="1"/>
</dbReference>
<keyword evidence="5 7" id="KW-1133">Transmembrane helix</keyword>
<comment type="subcellular location">
    <subcellularLocation>
        <location evidence="1">Cell membrane</location>
        <topology evidence="1">Multi-pass membrane protein</topology>
    </subcellularLocation>
</comment>
<dbReference type="Pfam" id="PF21088">
    <property type="entry name" value="MS_channel_1st"/>
    <property type="match status" value="1"/>
</dbReference>
<dbReference type="RefSeq" id="WP_262394279.1">
    <property type="nucleotide sequence ID" value="NZ_JACRTD010000002.1"/>
</dbReference>
<dbReference type="InterPro" id="IPR011014">
    <property type="entry name" value="MscS_channel_TM-2"/>
</dbReference>
<protein>
    <submittedName>
        <fullName evidence="11">Mechanosensitive ion channel family protein</fullName>
    </submittedName>
</protein>
<dbReference type="SUPFAM" id="SSF50182">
    <property type="entry name" value="Sm-like ribonucleoproteins"/>
    <property type="match status" value="1"/>
</dbReference>
<dbReference type="PANTHER" id="PTHR30221">
    <property type="entry name" value="SMALL-CONDUCTANCE MECHANOSENSITIVE CHANNEL"/>
    <property type="match status" value="1"/>
</dbReference>
<evidence type="ECO:0000256" key="7">
    <source>
        <dbReference type="SAM" id="Phobius"/>
    </source>
</evidence>
<dbReference type="InterPro" id="IPR049278">
    <property type="entry name" value="MS_channel_C"/>
</dbReference>
<dbReference type="AlphaFoldDB" id="A0A926IGU0"/>
<dbReference type="InterPro" id="IPR011066">
    <property type="entry name" value="MscS_channel_C_sf"/>
</dbReference>
<feature type="transmembrane region" description="Helical" evidence="7">
    <location>
        <begin position="88"/>
        <end position="107"/>
    </location>
</feature>
<dbReference type="PANTHER" id="PTHR30221:SF1">
    <property type="entry name" value="SMALL-CONDUCTANCE MECHANOSENSITIVE CHANNEL"/>
    <property type="match status" value="1"/>
</dbReference>
<keyword evidence="6 7" id="KW-0472">Membrane</keyword>
<dbReference type="InterPro" id="IPR023408">
    <property type="entry name" value="MscS_beta-dom_sf"/>
</dbReference>
<feature type="transmembrane region" description="Helical" evidence="7">
    <location>
        <begin position="47"/>
        <end position="68"/>
    </location>
</feature>
<dbReference type="Gene3D" id="3.30.70.100">
    <property type="match status" value="1"/>
</dbReference>